<evidence type="ECO:0000313" key="2">
    <source>
        <dbReference type="EMBL" id="WEL19682.1"/>
    </source>
</evidence>
<organism evidence="2 3">
    <name type="scientific">Candidatus Nanohalococcus occultus</name>
    <dbReference type="NCBI Taxonomy" id="2978047"/>
    <lineage>
        <taxon>Archaea</taxon>
        <taxon>Candidatus Nanohalarchaeota</taxon>
        <taxon>Candidatus Nanohalarchaeota incertae sedis</taxon>
        <taxon>Candidatus Nanohalococcus</taxon>
    </lineage>
</organism>
<accession>A0ABY8CEP6</accession>
<keyword evidence="1" id="KW-0175">Coiled coil</keyword>
<keyword evidence="3" id="KW-1185">Reference proteome</keyword>
<reference evidence="2 3" key="1">
    <citation type="submission" date="2022-09" db="EMBL/GenBank/DDBJ databases">
        <title>Xylan utilization by haloarchaea-nanohaloarchaea associations.</title>
        <authorList>
            <person name="Yakimov M."/>
        </authorList>
    </citation>
    <scope>NUCLEOTIDE SEQUENCE [LARGE SCALE GENOMIC DNA]</scope>
    <source>
        <strain evidence="2 3">SVXNc</strain>
    </source>
</reference>
<evidence type="ECO:0000256" key="1">
    <source>
        <dbReference type="SAM" id="Coils"/>
    </source>
</evidence>
<dbReference type="EMBL" id="CP104395">
    <property type="protein sequence ID" value="WEL19682.1"/>
    <property type="molecule type" value="Genomic_DNA"/>
</dbReference>
<name>A0ABY8CEP6_9ARCH</name>
<evidence type="ECO:0000313" key="3">
    <source>
        <dbReference type="Proteomes" id="UP001218034"/>
    </source>
</evidence>
<feature type="coiled-coil region" evidence="1">
    <location>
        <begin position="239"/>
        <end position="266"/>
    </location>
</feature>
<protein>
    <submittedName>
        <fullName evidence="2">Uncharacterized protein</fullName>
    </submittedName>
</protein>
<sequence>MFEVHEQGGEFQQEVQEKIQKGEISSLEELENEEGMGPLFNQIMGEHFKKLKVSAGGQGTPYMVSWTCADSFDEDLNYSVHKTNEDIFVAPQSNLHQEFAQRKQQAEQRVNQTLSGFSDLKQQKHLLEHDIRKLRSRVEALNTHDDIQLKADFVELVDGAGGGAQQGSDEAPLKTLRDQNLYPSIVADFYEMDGLDDLRKKENLEDAEKDGKLAKLPANEKAILKKKFVMYEKWKDLYGSEIQRKLKDLKAQLKNIERSIDETKNNLEPYVRDLAMINPNASHLLKGGMDFYPAIQGTASMRRDIEFICYKPLKKSEYDIEVIEDEDEATHFRVVVIHSVHVNLASGEQPNSPAGGPSSATVMYYPAVVCKHVFKNIIEPRIEKEKNRFQHMMDDYVGDFDPGDGLRFRQARENKNWSVRKLRREIGKEVHGEEKQIPLEFSSYIRRIEDGMDEPEILTKGDEFEKGKEYYEAWTDLLDIEVDEEDEKGPSASALDEYFDKLTGKYWENPYVAPPDVNPMKDLESEIQFSYYYGYKIGLGLNTMK</sequence>
<dbReference type="Proteomes" id="UP001218034">
    <property type="component" value="Chromosome"/>
</dbReference>
<proteinExistence type="predicted"/>
<gene>
    <name evidence="2" type="ORF">SVXNc_0668</name>
</gene>